<dbReference type="PANTHER" id="PTHR31859">
    <property type="entry name" value="TETRATRICOPEPTIDE REPEAT PROTEIN 39 FAMILY MEMBER"/>
    <property type="match status" value="1"/>
</dbReference>
<comment type="function">
    <text evidence="4">Inclusion body (IB) resident protein that interacts strongly with lipid droplet (LD) proteins. Involved in LD-mediated IB clearing after protein folding stress, probably by enabling access to the IBs of an LD-stored soluble sterol derivative that acts as a chaperone in inclusion clearing.</text>
</comment>
<evidence type="ECO:0000313" key="5">
    <source>
        <dbReference type="EMBL" id="KAG9240553.1"/>
    </source>
</evidence>
<dbReference type="PANTHER" id="PTHR31859:SF1">
    <property type="entry name" value="TETRATRICOPEPTIDE REPEAT PROTEIN 39C"/>
    <property type="match status" value="1"/>
</dbReference>
<dbReference type="InterPro" id="IPR019412">
    <property type="entry name" value="IML2/TPR_39"/>
</dbReference>
<comment type="subunit">
    <text evidence="1">Interacts with lipid droplet proteins.</text>
</comment>
<dbReference type="GO" id="GO:0005634">
    <property type="term" value="C:nucleus"/>
    <property type="evidence" value="ECO:0007669"/>
    <property type="project" value="TreeGrafter"/>
</dbReference>
<keyword evidence="6" id="KW-1185">Reference proteome</keyword>
<comment type="caution">
    <text evidence="5">The sequence shown here is derived from an EMBL/GenBank/DDBJ whole genome shotgun (WGS) entry which is preliminary data.</text>
</comment>
<gene>
    <name evidence="5" type="ORF">BJ878DRAFT_525540</name>
</gene>
<dbReference type="GO" id="GO:0005829">
    <property type="term" value="C:cytosol"/>
    <property type="evidence" value="ECO:0007669"/>
    <property type="project" value="TreeGrafter"/>
</dbReference>
<sequence>MRLFRSTGKAKPMIAAEEDVHLQSVETALLKLLNDDIAAANAILQKSNSSYHHLGRGISSFISAILGAEKELLKDAAAALHLAETKTWEDMKAAQKDTTAYQSKIYAPGTEYHLCYAISQLTSAITAVMSGSVTEAIKGFYKLRKAYLTLNGILEAEKMYLRRMAGYREVPIMASIQEDEEDKPVPVVISGNDETVENGGLDEKLPTAIRTHSRASIFPTNALPGASRVRSNLLEQDPADLGITTHTDIFIHSGVRLCYGILLLVFSMIENPLFTRILYIVGVKGDRERGTRYLWEAARFDNFNSAIAGILLLDYYNGLIGICDILPTDSEAEEDLQGFPRVKCRALLIDMRKRYPDSRLWKLEEARIHGYDRNLSAGIDILKHNADSNMKQIVNINIFELGLSSMCAFEYELCANTWIQCAEMGSWSPCLYAYIIGIAYLEMYRDLRCSEPDRAKEYKDKATDYIRKGPPLVGKQKLMGKELPFDVFIARRLKKWEANATELGVDLVDAIGVSPIAEQAFLWNGFKKQSVKEMNKTLLLLDWSRTCQPEKLSADANEAVLCALLRSSIYRNLKDLPKCREILVSEVLNHDKNEFKASPKDDWLVPYSQYEMAALCWAEKDQHAAYHAAKVKETEKWLNNLQTMAAEPYTLDTRMSFKLTTSLLTIKRHKEIMKL</sequence>
<organism evidence="5 6">
    <name type="scientific">Calycina marina</name>
    <dbReference type="NCBI Taxonomy" id="1763456"/>
    <lineage>
        <taxon>Eukaryota</taxon>
        <taxon>Fungi</taxon>
        <taxon>Dikarya</taxon>
        <taxon>Ascomycota</taxon>
        <taxon>Pezizomycotina</taxon>
        <taxon>Leotiomycetes</taxon>
        <taxon>Helotiales</taxon>
        <taxon>Pezizellaceae</taxon>
        <taxon>Calycina</taxon>
    </lineage>
</organism>
<evidence type="ECO:0000313" key="6">
    <source>
        <dbReference type="Proteomes" id="UP000887226"/>
    </source>
</evidence>
<dbReference type="OrthoDB" id="2154985at2759"/>
<dbReference type="EMBL" id="MU254410">
    <property type="protein sequence ID" value="KAG9240553.1"/>
    <property type="molecule type" value="Genomic_DNA"/>
</dbReference>
<dbReference type="GO" id="GO:0005741">
    <property type="term" value="C:mitochondrial outer membrane"/>
    <property type="evidence" value="ECO:0007669"/>
    <property type="project" value="TreeGrafter"/>
</dbReference>
<dbReference type="Proteomes" id="UP000887226">
    <property type="component" value="Unassembled WGS sequence"/>
</dbReference>
<name>A0A9P8CB32_9HELO</name>
<evidence type="ECO:0000256" key="4">
    <source>
        <dbReference type="ARBA" id="ARBA00043897"/>
    </source>
</evidence>
<evidence type="ECO:0000256" key="3">
    <source>
        <dbReference type="ARBA" id="ARBA00019539"/>
    </source>
</evidence>
<proteinExistence type="predicted"/>
<dbReference type="Pfam" id="PF10300">
    <property type="entry name" value="Iml2-TPR_39"/>
    <property type="match status" value="1"/>
</dbReference>
<protein>
    <recommendedName>
        <fullName evidence="2">Inclusion body clearance protein IML2</fullName>
    </recommendedName>
    <alternativeName>
        <fullName evidence="3">Inclusion body clearance protein iml2</fullName>
    </alternativeName>
</protein>
<dbReference type="AlphaFoldDB" id="A0A9P8CB32"/>
<reference evidence="5" key="1">
    <citation type="journal article" date="2021" name="IMA Fungus">
        <title>Genomic characterization of three marine fungi, including Emericellopsis atlantica sp. nov. with signatures of a generalist lifestyle and marine biomass degradation.</title>
        <authorList>
            <person name="Hagestad O.C."/>
            <person name="Hou L."/>
            <person name="Andersen J.H."/>
            <person name="Hansen E.H."/>
            <person name="Altermark B."/>
            <person name="Li C."/>
            <person name="Kuhnert E."/>
            <person name="Cox R.J."/>
            <person name="Crous P.W."/>
            <person name="Spatafora J.W."/>
            <person name="Lail K."/>
            <person name="Amirebrahimi M."/>
            <person name="Lipzen A."/>
            <person name="Pangilinan J."/>
            <person name="Andreopoulos W."/>
            <person name="Hayes R.D."/>
            <person name="Ng V."/>
            <person name="Grigoriev I.V."/>
            <person name="Jackson S.A."/>
            <person name="Sutton T.D.S."/>
            <person name="Dobson A.D.W."/>
            <person name="Rama T."/>
        </authorList>
    </citation>
    <scope>NUCLEOTIDE SEQUENCE</scope>
    <source>
        <strain evidence="5">TRa3180A</strain>
    </source>
</reference>
<evidence type="ECO:0000256" key="1">
    <source>
        <dbReference type="ARBA" id="ARBA00011408"/>
    </source>
</evidence>
<accession>A0A9P8CB32</accession>
<evidence type="ECO:0000256" key="2">
    <source>
        <dbReference type="ARBA" id="ARBA00018424"/>
    </source>
</evidence>